<feature type="transmembrane region" description="Helical" evidence="7">
    <location>
        <begin position="313"/>
        <end position="332"/>
    </location>
</feature>
<feature type="transmembrane region" description="Helical" evidence="7">
    <location>
        <begin position="371"/>
        <end position="389"/>
    </location>
</feature>
<dbReference type="InterPro" id="IPR050171">
    <property type="entry name" value="MFS_Transporters"/>
</dbReference>
<evidence type="ECO:0000313" key="9">
    <source>
        <dbReference type="EMBL" id="KTD55510.1"/>
    </source>
</evidence>
<evidence type="ECO:0000313" key="10">
    <source>
        <dbReference type="Proteomes" id="UP000054621"/>
    </source>
</evidence>
<evidence type="ECO:0000256" key="2">
    <source>
        <dbReference type="ARBA" id="ARBA00022448"/>
    </source>
</evidence>
<dbReference type="PANTHER" id="PTHR23517">
    <property type="entry name" value="RESISTANCE PROTEIN MDTM, PUTATIVE-RELATED-RELATED"/>
    <property type="match status" value="1"/>
</dbReference>
<feature type="transmembrane region" description="Helical" evidence="7">
    <location>
        <begin position="213"/>
        <end position="234"/>
    </location>
</feature>
<evidence type="ECO:0000256" key="6">
    <source>
        <dbReference type="ARBA" id="ARBA00023136"/>
    </source>
</evidence>
<feature type="domain" description="Major facilitator superfamily (MFS) profile" evidence="8">
    <location>
        <begin position="18"/>
        <end position="394"/>
    </location>
</feature>
<keyword evidence="3" id="KW-1003">Cell membrane</keyword>
<dbReference type="GO" id="GO:0005886">
    <property type="term" value="C:plasma membrane"/>
    <property type="evidence" value="ECO:0007669"/>
    <property type="project" value="UniProtKB-SubCell"/>
</dbReference>
<accession>A0A0W0YFX6</accession>
<keyword evidence="6 7" id="KW-0472">Membrane</keyword>
<gene>
    <name evidence="9" type="ORF">Lsai_2369</name>
</gene>
<dbReference type="eggNOG" id="COG2814">
    <property type="taxonomic scope" value="Bacteria"/>
</dbReference>
<dbReference type="RefSeq" id="WP_027271867.1">
    <property type="nucleotide sequence ID" value="NZ_CAAAJE010000026.1"/>
</dbReference>
<sequence>MSESMYLSSARTSSAYFNMSLFMLSFFIMKLGQFLIIPFLAIYLNHFSLSPIGIGAIIASGQLSHSLTSLFIGHLSDRYPSQHLFIMTLLGSAIAYECLYQNQSLMCFIVLNTIIGVFRAIFDIASKTFLASNPHEQQRTIAFGVRYAILNLAAALGPLIGARYAVEHSTQLFQLIAYCYLATGLLLLIFWSKKKNRQTKKEPLFSMMNTFRFIKANSSLKILFLINFICYSLYAQITSSLAQYMVQQFDDGIVMYSNMLIVNAITCVLLQIGIGPLLRKVNYMVLAATGLSLFALGFLGFCFAQNSVTMNCSMLILSLGEVIFFPLNDVFLAKIAPPDVIGSCYGVLNGAAMGLAVGPVLGGVIYQLVDYYYLFLICSLGSLLTILLYRKLVA</sequence>
<dbReference type="PATRIC" id="fig|28087.4.peg.2550"/>
<dbReference type="PROSITE" id="PS50850">
    <property type="entry name" value="MFS"/>
    <property type="match status" value="1"/>
</dbReference>
<dbReference type="InterPro" id="IPR011701">
    <property type="entry name" value="MFS"/>
</dbReference>
<feature type="transmembrane region" description="Helical" evidence="7">
    <location>
        <begin position="21"/>
        <end position="44"/>
    </location>
</feature>
<keyword evidence="5 7" id="KW-1133">Transmembrane helix</keyword>
<feature type="transmembrane region" description="Helical" evidence="7">
    <location>
        <begin position="281"/>
        <end position="301"/>
    </location>
</feature>
<comment type="caution">
    <text evidence="9">The sequence shown here is derived from an EMBL/GenBank/DDBJ whole genome shotgun (WGS) entry which is preliminary data.</text>
</comment>
<proteinExistence type="predicted"/>
<dbReference type="Proteomes" id="UP000054621">
    <property type="component" value="Unassembled WGS sequence"/>
</dbReference>
<organism evidence="9 10">
    <name type="scientific">Legionella sainthelensi</name>
    <dbReference type="NCBI Taxonomy" id="28087"/>
    <lineage>
        <taxon>Bacteria</taxon>
        <taxon>Pseudomonadati</taxon>
        <taxon>Pseudomonadota</taxon>
        <taxon>Gammaproteobacteria</taxon>
        <taxon>Legionellales</taxon>
        <taxon>Legionellaceae</taxon>
        <taxon>Legionella</taxon>
    </lineage>
</organism>
<keyword evidence="2" id="KW-0813">Transport</keyword>
<dbReference type="Pfam" id="PF07690">
    <property type="entry name" value="MFS_1"/>
    <property type="match status" value="1"/>
</dbReference>
<evidence type="ECO:0000256" key="1">
    <source>
        <dbReference type="ARBA" id="ARBA00004651"/>
    </source>
</evidence>
<feature type="transmembrane region" description="Helical" evidence="7">
    <location>
        <begin position="172"/>
        <end position="192"/>
    </location>
</feature>
<protein>
    <submittedName>
        <fullName evidence="9">Major facilitator superfamily (MFS) transporter</fullName>
    </submittedName>
</protein>
<dbReference type="InterPro" id="IPR036259">
    <property type="entry name" value="MFS_trans_sf"/>
</dbReference>
<evidence type="ECO:0000259" key="8">
    <source>
        <dbReference type="PROSITE" id="PS50850"/>
    </source>
</evidence>
<dbReference type="SUPFAM" id="SSF103473">
    <property type="entry name" value="MFS general substrate transporter"/>
    <property type="match status" value="1"/>
</dbReference>
<comment type="subcellular location">
    <subcellularLocation>
        <location evidence="1">Cell membrane</location>
        <topology evidence="1">Multi-pass membrane protein</topology>
    </subcellularLocation>
</comment>
<dbReference type="PANTHER" id="PTHR23517:SF2">
    <property type="entry name" value="MULTIDRUG RESISTANCE PROTEIN MDTH"/>
    <property type="match status" value="1"/>
</dbReference>
<reference evidence="9 10" key="1">
    <citation type="submission" date="2015-11" db="EMBL/GenBank/DDBJ databases">
        <title>Genomic analysis of 38 Legionella species identifies large and diverse effector repertoires.</title>
        <authorList>
            <person name="Burstein D."/>
            <person name="Amaro F."/>
            <person name="Zusman T."/>
            <person name="Lifshitz Z."/>
            <person name="Cohen O."/>
            <person name="Gilbert J.A."/>
            <person name="Pupko T."/>
            <person name="Shuman H.A."/>
            <person name="Segal G."/>
        </authorList>
    </citation>
    <scope>NUCLEOTIDE SEQUENCE [LARGE SCALE GENOMIC DNA]</scope>
    <source>
        <strain evidence="9 10">Mt.St.Helens-4</strain>
    </source>
</reference>
<name>A0A0W0YFX6_9GAMM</name>
<dbReference type="EMBL" id="LNYV01000035">
    <property type="protein sequence ID" value="KTD55510.1"/>
    <property type="molecule type" value="Genomic_DNA"/>
</dbReference>
<dbReference type="Gene3D" id="1.20.1250.20">
    <property type="entry name" value="MFS general substrate transporter like domains"/>
    <property type="match status" value="1"/>
</dbReference>
<dbReference type="OrthoDB" id="5651057at2"/>
<evidence type="ECO:0000256" key="7">
    <source>
        <dbReference type="SAM" id="Phobius"/>
    </source>
</evidence>
<dbReference type="STRING" id="28087.Lsai_2369"/>
<evidence type="ECO:0000256" key="5">
    <source>
        <dbReference type="ARBA" id="ARBA00022989"/>
    </source>
</evidence>
<feature type="transmembrane region" description="Helical" evidence="7">
    <location>
        <begin position="147"/>
        <end position="166"/>
    </location>
</feature>
<keyword evidence="4 7" id="KW-0812">Transmembrane</keyword>
<feature type="transmembrane region" description="Helical" evidence="7">
    <location>
        <begin position="108"/>
        <end position="126"/>
    </location>
</feature>
<feature type="transmembrane region" description="Helical" evidence="7">
    <location>
        <begin position="254"/>
        <end position="274"/>
    </location>
</feature>
<feature type="transmembrane region" description="Helical" evidence="7">
    <location>
        <begin position="344"/>
        <end position="365"/>
    </location>
</feature>
<dbReference type="GO" id="GO:0022857">
    <property type="term" value="F:transmembrane transporter activity"/>
    <property type="evidence" value="ECO:0007669"/>
    <property type="project" value="InterPro"/>
</dbReference>
<evidence type="ECO:0000256" key="3">
    <source>
        <dbReference type="ARBA" id="ARBA00022475"/>
    </source>
</evidence>
<dbReference type="InterPro" id="IPR020846">
    <property type="entry name" value="MFS_dom"/>
</dbReference>
<dbReference type="AlphaFoldDB" id="A0A0W0YFX6"/>
<evidence type="ECO:0000256" key="4">
    <source>
        <dbReference type="ARBA" id="ARBA00022692"/>
    </source>
</evidence>